<gene>
    <name evidence="3" type="ORF">ACAOBT_LOCUS27358</name>
</gene>
<dbReference type="OrthoDB" id="6768841at2759"/>
<dbReference type="AlphaFoldDB" id="A0A9P0Q2G3"/>
<sequence length="597" mass="68137">MVAEAWSLVTAVTLRRAWNKLKGLPSEKNKKKESEENEKQENGEDEDDEDALSLEEIRKMIVKIPGCTEVSAEDVGEWMACDTSDPGFQILNDDEIVESVREDVEVEVGEELSADVEVDAGPSASEAFAGLETALKWMERQPECDHLQLLTVKRMHLQLWLKWFEELSDSNIPEDESDFEEVDHISDSEHKSESEQETSETEDAAQPIQSRNESNLPYNFYVVSKIDEQLLAFRGRCSFKQYIPSKPAKYGVRTRPLTTSELLEEIENIENSEDLPDGIIITPPDDFSDNTDCDSGDEVSNDPDHLNSNQLSAQAEYYFMDNERRSQNETVIEGVADIEWSGEDNLPLAYFASHSEYEKCKWMKGDLQSDNTETFSHFPPPLTLTSESSPLQFFQLFLSPDILTDLVKHTVAYASKKNKLNFELCLDEMYVFVGILVLSGYVPLPRRRMYWEESEDVHNELVAKSMRRNRFEEISSVFHAADNDNLPEGDKLGKIRPFIEAINKNFIKYAPIEGNISIDEAMIPYYGRHGCKQYIRGKPIRFGYKAWVAALKCGYCLQFDIYQGRKQNIENLGDTSPKDHRVSQALITQRKASDAVL</sequence>
<feature type="domain" description="PiggyBac transposable element-derived protein" evidence="2">
    <location>
        <begin position="389"/>
        <end position="580"/>
    </location>
</feature>
<accession>A0A9P0Q2G3</accession>
<feature type="region of interest" description="Disordered" evidence="1">
    <location>
        <begin position="173"/>
        <end position="211"/>
    </location>
</feature>
<dbReference type="EMBL" id="CAKOFQ010007537">
    <property type="protein sequence ID" value="CAH2003335.1"/>
    <property type="molecule type" value="Genomic_DNA"/>
</dbReference>
<name>A0A9P0Q2G3_ACAOB</name>
<dbReference type="PANTHER" id="PTHR47055:SF3">
    <property type="entry name" value="PHORBOL-ESTER_DAG-TYPE DOMAIN-CONTAINING PROTEIN"/>
    <property type="match status" value="1"/>
</dbReference>
<proteinExistence type="predicted"/>
<evidence type="ECO:0000313" key="4">
    <source>
        <dbReference type="Proteomes" id="UP001152888"/>
    </source>
</evidence>
<feature type="compositionally biased region" description="Acidic residues" evidence="1">
    <location>
        <begin position="286"/>
        <end position="301"/>
    </location>
</feature>
<feature type="compositionally biased region" description="Basic and acidic residues" evidence="1">
    <location>
        <begin position="25"/>
        <end position="42"/>
    </location>
</feature>
<dbReference type="Pfam" id="PF13843">
    <property type="entry name" value="DDE_Tnp_1_7"/>
    <property type="match status" value="1"/>
</dbReference>
<organism evidence="3 4">
    <name type="scientific">Acanthoscelides obtectus</name>
    <name type="common">Bean weevil</name>
    <name type="synonym">Bruchus obtectus</name>
    <dbReference type="NCBI Taxonomy" id="200917"/>
    <lineage>
        <taxon>Eukaryota</taxon>
        <taxon>Metazoa</taxon>
        <taxon>Ecdysozoa</taxon>
        <taxon>Arthropoda</taxon>
        <taxon>Hexapoda</taxon>
        <taxon>Insecta</taxon>
        <taxon>Pterygota</taxon>
        <taxon>Neoptera</taxon>
        <taxon>Endopterygota</taxon>
        <taxon>Coleoptera</taxon>
        <taxon>Polyphaga</taxon>
        <taxon>Cucujiformia</taxon>
        <taxon>Chrysomeloidea</taxon>
        <taxon>Chrysomelidae</taxon>
        <taxon>Bruchinae</taxon>
        <taxon>Bruchini</taxon>
        <taxon>Acanthoscelides</taxon>
    </lineage>
</organism>
<dbReference type="PROSITE" id="PS00018">
    <property type="entry name" value="EF_HAND_1"/>
    <property type="match status" value="1"/>
</dbReference>
<dbReference type="GO" id="GO:0043565">
    <property type="term" value="F:sequence-specific DNA binding"/>
    <property type="evidence" value="ECO:0007669"/>
    <property type="project" value="TreeGrafter"/>
</dbReference>
<evidence type="ECO:0000259" key="2">
    <source>
        <dbReference type="Pfam" id="PF13843"/>
    </source>
</evidence>
<dbReference type="InterPro" id="IPR029526">
    <property type="entry name" value="PGBD"/>
</dbReference>
<dbReference type="InterPro" id="IPR018247">
    <property type="entry name" value="EF_Hand_1_Ca_BS"/>
</dbReference>
<dbReference type="Proteomes" id="UP001152888">
    <property type="component" value="Unassembled WGS sequence"/>
</dbReference>
<dbReference type="InterPro" id="IPR052638">
    <property type="entry name" value="PiggyBac_TE-derived"/>
</dbReference>
<protein>
    <recommendedName>
        <fullName evidence="2">PiggyBac transposable element-derived protein domain-containing protein</fullName>
    </recommendedName>
</protein>
<feature type="compositionally biased region" description="Acidic residues" evidence="1">
    <location>
        <begin position="43"/>
        <end position="52"/>
    </location>
</feature>
<feature type="region of interest" description="Disordered" evidence="1">
    <location>
        <begin position="286"/>
        <end position="307"/>
    </location>
</feature>
<evidence type="ECO:0000313" key="3">
    <source>
        <dbReference type="EMBL" id="CAH2003335.1"/>
    </source>
</evidence>
<keyword evidence="4" id="KW-1185">Reference proteome</keyword>
<dbReference type="PANTHER" id="PTHR47055">
    <property type="entry name" value="DDE_TNP_1_7 DOMAIN-CONTAINING PROTEIN"/>
    <property type="match status" value="1"/>
</dbReference>
<feature type="compositionally biased region" description="Basic and acidic residues" evidence="1">
    <location>
        <begin position="182"/>
        <end position="194"/>
    </location>
</feature>
<comment type="caution">
    <text evidence="3">The sequence shown here is derived from an EMBL/GenBank/DDBJ whole genome shotgun (WGS) entry which is preliminary data.</text>
</comment>
<evidence type="ECO:0000256" key="1">
    <source>
        <dbReference type="SAM" id="MobiDB-lite"/>
    </source>
</evidence>
<feature type="region of interest" description="Disordered" evidence="1">
    <location>
        <begin position="25"/>
        <end position="52"/>
    </location>
</feature>
<reference evidence="3" key="1">
    <citation type="submission" date="2022-03" db="EMBL/GenBank/DDBJ databases">
        <authorList>
            <person name="Sayadi A."/>
        </authorList>
    </citation>
    <scope>NUCLEOTIDE SEQUENCE</scope>
</reference>